<feature type="domain" description="AD" evidence="1">
    <location>
        <begin position="83"/>
        <end position="183"/>
    </location>
</feature>
<keyword evidence="3" id="KW-1185">Reference proteome</keyword>
<name>A0A8J5N0B7_HOMAM</name>
<comment type="caution">
    <text evidence="2">The sequence shown here is derived from an EMBL/GenBank/DDBJ whole genome shotgun (WGS) entry which is preliminary data.</text>
</comment>
<dbReference type="PANTHER" id="PTHR13542">
    <property type="entry name" value="LSM12 HOMOLOG"/>
    <property type="match status" value="1"/>
</dbReference>
<gene>
    <name evidence="2" type="primary">lsm12b-L</name>
    <name evidence="2" type="ORF">Hamer_G013413</name>
</gene>
<accession>A0A8J5N0B7</accession>
<dbReference type="InterPro" id="IPR047574">
    <property type="entry name" value="AD"/>
</dbReference>
<feature type="non-terminal residue" evidence="2">
    <location>
        <position position="205"/>
    </location>
</feature>
<dbReference type="Proteomes" id="UP000747542">
    <property type="component" value="Unassembled WGS sequence"/>
</dbReference>
<proteinExistence type="predicted"/>
<evidence type="ECO:0000313" key="2">
    <source>
        <dbReference type="EMBL" id="KAG7170600.1"/>
    </source>
</evidence>
<evidence type="ECO:0000259" key="1">
    <source>
        <dbReference type="PROSITE" id="PS52001"/>
    </source>
</evidence>
<dbReference type="InterPro" id="IPR039683">
    <property type="entry name" value="Lsm12-like"/>
</dbReference>
<reference evidence="2" key="1">
    <citation type="journal article" date="2021" name="Sci. Adv.">
        <title>The American lobster genome reveals insights on longevity, neural, and immune adaptations.</title>
        <authorList>
            <person name="Polinski J.M."/>
            <person name="Zimin A.V."/>
            <person name="Clark K.F."/>
            <person name="Kohn A.B."/>
            <person name="Sadowski N."/>
            <person name="Timp W."/>
            <person name="Ptitsyn A."/>
            <person name="Khanna P."/>
            <person name="Romanova D.Y."/>
            <person name="Williams P."/>
            <person name="Greenwood S.J."/>
            <person name="Moroz L.L."/>
            <person name="Walt D.R."/>
            <person name="Bodnar A.G."/>
        </authorList>
    </citation>
    <scope>NUCLEOTIDE SEQUENCE</scope>
    <source>
        <strain evidence="2">GMGI-L3</strain>
    </source>
</reference>
<sequence>RSKMAESNECFNIGSTVSCLTCFDEELQGEVVAFDPHVKLLTLKAAASSGRASLCDIRMVNLSYVSQVNVLREAAGSPLPSLPSLNLAKLNSRAKRSIEEKQRLIQAMQSGVSPEGQKLFIAICKTIEEVTWAGANILVMGQVLISPPYLPENVREHKEGKETNTKTLSYIRKIVDKFHKDQQSLSLNNGTSAAPVVAEVQPVSQ</sequence>
<dbReference type="EMBL" id="JAHLQT010013773">
    <property type="protein sequence ID" value="KAG7170600.1"/>
    <property type="molecule type" value="Genomic_DNA"/>
</dbReference>
<dbReference type="SMART" id="SM00995">
    <property type="entry name" value="AD"/>
    <property type="match status" value="1"/>
</dbReference>
<dbReference type="Pfam" id="PF09793">
    <property type="entry name" value="AD"/>
    <property type="match status" value="1"/>
</dbReference>
<organism evidence="2 3">
    <name type="scientific">Homarus americanus</name>
    <name type="common">American lobster</name>
    <dbReference type="NCBI Taxonomy" id="6706"/>
    <lineage>
        <taxon>Eukaryota</taxon>
        <taxon>Metazoa</taxon>
        <taxon>Ecdysozoa</taxon>
        <taxon>Arthropoda</taxon>
        <taxon>Crustacea</taxon>
        <taxon>Multicrustacea</taxon>
        <taxon>Malacostraca</taxon>
        <taxon>Eumalacostraca</taxon>
        <taxon>Eucarida</taxon>
        <taxon>Decapoda</taxon>
        <taxon>Pleocyemata</taxon>
        <taxon>Astacidea</taxon>
        <taxon>Nephropoidea</taxon>
        <taxon>Nephropidae</taxon>
        <taxon>Homarus</taxon>
    </lineage>
</organism>
<dbReference type="InterPro" id="IPR019181">
    <property type="entry name" value="LSM12_ABD"/>
</dbReference>
<dbReference type="InterPro" id="IPR048478">
    <property type="entry name" value="LSM12_LSM"/>
</dbReference>
<evidence type="ECO:0000313" key="3">
    <source>
        <dbReference type="Proteomes" id="UP000747542"/>
    </source>
</evidence>
<protein>
    <submittedName>
        <fullName evidence="2">LSM12 B-like</fullName>
    </submittedName>
</protein>
<dbReference type="AlphaFoldDB" id="A0A8J5N0B7"/>
<dbReference type="PROSITE" id="PS52001">
    <property type="entry name" value="AD"/>
    <property type="match status" value="1"/>
</dbReference>
<dbReference type="Pfam" id="PF21166">
    <property type="entry name" value="LSM12_LSM"/>
    <property type="match status" value="1"/>
</dbReference>
<dbReference type="CDD" id="cd01735">
    <property type="entry name" value="LSm12_N"/>
    <property type="match status" value="1"/>
</dbReference>